<dbReference type="GO" id="GO:0016787">
    <property type="term" value="F:hydrolase activity"/>
    <property type="evidence" value="ECO:0007669"/>
    <property type="project" value="UniProtKB-KW"/>
</dbReference>
<gene>
    <name evidence="3" type="ORF">GCM10009838_25700</name>
</gene>
<reference evidence="4" key="1">
    <citation type="journal article" date="2019" name="Int. J. Syst. Evol. Microbiol.">
        <title>The Global Catalogue of Microorganisms (GCM) 10K type strain sequencing project: providing services to taxonomists for standard genome sequencing and annotation.</title>
        <authorList>
            <consortium name="The Broad Institute Genomics Platform"/>
            <consortium name="The Broad Institute Genome Sequencing Center for Infectious Disease"/>
            <person name="Wu L."/>
            <person name="Ma J."/>
        </authorList>
    </citation>
    <scope>NUCLEOTIDE SEQUENCE [LARGE SCALE GENOMIC DNA]</scope>
    <source>
        <strain evidence="4">JCM 16013</strain>
    </source>
</reference>
<evidence type="ECO:0000256" key="1">
    <source>
        <dbReference type="ARBA" id="ARBA00022801"/>
    </source>
</evidence>
<organism evidence="3 4">
    <name type="scientific">Catenulispora subtropica</name>
    <dbReference type="NCBI Taxonomy" id="450798"/>
    <lineage>
        <taxon>Bacteria</taxon>
        <taxon>Bacillati</taxon>
        <taxon>Actinomycetota</taxon>
        <taxon>Actinomycetes</taxon>
        <taxon>Catenulisporales</taxon>
        <taxon>Catenulisporaceae</taxon>
        <taxon>Catenulispora</taxon>
    </lineage>
</organism>
<proteinExistence type="predicted"/>
<dbReference type="Proteomes" id="UP001499854">
    <property type="component" value="Unassembled WGS sequence"/>
</dbReference>
<sequence>MRAYHVTIGGYEFTTTEEGPQGGPPVVLLHGFPQTSASWQAASRVMAAEGLRTIAPDQRGYSPGARPQQVESYHMAHLVSDVIGLLDALGLPSAHLVGHDWGAIVAWHAAAWHPERFRTLTAVSIPHLRAMSEVLAAGGPQAEEQRQRSAYIQLFRMEGGKAEDVLLANNARALHDLFSPLPEVAILPHYAALSQRPALTAALNWYRAMDMRSFATLPNVKLPTTFVWSTEDLAVGRASAEGCAHCVEGPYRFVELEGVSHWIPDQAPVEVARAVADRVRSVDG</sequence>
<keyword evidence="1 3" id="KW-0378">Hydrolase</keyword>
<comment type="caution">
    <text evidence="3">The sequence shown here is derived from an EMBL/GenBank/DDBJ whole genome shotgun (WGS) entry which is preliminary data.</text>
</comment>
<dbReference type="EMBL" id="BAAAQM010000012">
    <property type="protein sequence ID" value="GAA1966750.1"/>
    <property type="molecule type" value="Genomic_DNA"/>
</dbReference>
<accession>A0ABP5CNX7</accession>
<name>A0ABP5CNX7_9ACTN</name>
<dbReference type="Gene3D" id="3.40.50.1820">
    <property type="entry name" value="alpha/beta hydrolase"/>
    <property type="match status" value="1"/>
</dbReference>
<dbReference type="InterPro" id="IPR029058">
    <property type="entry name" value="AB_hydrolase_fold"/>
</dbReference>
<dbReference type="Pfam" id="PF00561">
    <property type="entry name" value="Abhydrolase_1"/>
    <property type="match status" value="1"/>
</dbReference>
<evidence type="ECO:0000313" key="3">
    <source>
        <dbReference type="EMBL" id="GAA1966750.1"/>
    </source>
</evidence>
<evidence type="ECO:0000313" key="4">
    <source>
        <dbReference type="Proteomes" id="UP001499854"/>
    </source>
</evidence>
<feature type="domain" description="AB hydrolase-1" evidence="2">
    <location>
        <begin position="24"/>
        <end position="266"/>
    </location>
</feature>
<dbReference type="PANTHER" id="PTHR43329">
    <property type="entry name" value="EPOXIDE HYDROLASE"/>
    <property type="match status" value="1"/>
</dbReference>
<dbReference type="InterPro" id="IPR000073">
    <property type="entry name" value="AB_hydrolase_1"/>
</dbReference>
<dbReference type="InterPro" id="IPR000639">
    <property type="entry name" value="Epox_hydrolase-like"/>
</dbReference>
<protein>
    <submittedName>
        <fullName evidence="3">Alpha/beta hydrolase</fullName>
    </submittedName>
</protein>
<evidence type="ECO:0000259" key="2">
    <source>
        <dbReference type="Pfam" id="PF00561"/>
    </source>
</evidence>
<dbReference type="PRINTS" id="PR00412">
    <property type="entry name" value="EPOXHYDRLASE"/>
</dbReference>
<dbReference type="SUPFAM" id="SSF53474">
    <property type="entry name" value="alpha/beta-Hydrolases"/>
    <property type="match status" value="1"/>
</dbReference>
<dbReference type="RefSeq" id="WP_344657199.1">
    <property type="nucleotide sequence ID" value="NZ_BAAAQM010000012.1"/>
</dbReference>
<keyword evidence="4" id="KW-1185">Reference proteome</keyword>